<dbReference type="AlphaFoldDB" id="K8EAZ6"/>
<name>K8EAZ6_9CHLO</name>
<keyword evidence="6" id="KW-1185">Reference proteome</keyword>
<evidence type="ECO:0000313" key="6">
    <source>
        <dbReference type="Proteomes" id="UP000198341"/>
    </source>
</evidence>
<dbReference type="GO" id="GO:1990316">
    <property type="term" value="C:Atg1/ULK1 kinase complex"/>
    <property type="evidence" value="ECO:0007669"/>
    <property type="project" value="TreeGrafter"/>
</dbReference>
<proteinExistence type="inferred from homology"/>
<evidence type="ECO:0000256" key="3">
    <source>
        <dbReference type="ARBA" id="ARBA00023006"/>
    </source>
</evidence>
<dbReference type="GO" id="GO:0000407">
    <property type="term" value="C:phagophore assembly site"/>
    <property type="evidence" value="ECO:0007669"/>
    <property type="project" value="TreeGrafter"/>
</dbReference>
<dbReference type="PANTHER" id="PTHR13292:SF0">
    <property type="entry name" value="AUTOPHAGY-RELATED PROTEIN 101"/>
    <property type="match status" value="1"/>
</dbReference>
<organism evidence="5 6">
    <name type="scientific">Bathycoccus prasinos</name>
    <dbReference type="NCBI Taxonomy" id="41875"/>
    <lineage>
        <taxon>Eukaryota</taxon>
        <taxon>Viridiplantae</taxon>
        <taxon>Chlorophyta</taxon>
        <taxon>Mamiellophyceae</taxon>
        <taxon>Mamiellales</taxon>
        <taxon>Bathycoccaceae</taxon>
        <taxon>Bathycoccus</taxon>
    </lineage>
</organism>
<dbReference type="InterPro" id="IPR012445">
    <property type="entry name" value="ATG101"/>
</dbReference>
<evidence type="ECO:0000256" key="4">
    <source>
        <dbReference type="SAM" id="MobiDB-lite"/>
    </source>
</evidence>
<feature type="compositionally biased region" description="Low complexity" evidence="4">
    <location>
        <begin position="133"/>
        <end position="149"/>
    </location>
</feature>
<dbReference type="KEGG" id="bpg:Bathy02g01890"/>
<dbReference type="GO" id="GO:0019901">
    <property type="term" value="F:protein kinase binding"/>
    <property type="evidence" value="ECO:0007669"/>
    <property type="project" value="TreeGrafter"/>
</dbReference>
<dbReference type="GeneID" id="19017303"/>
<sequence length="309" mass="33902">MSASLKTTPHPPSPSPSSLQEHHTIPPLIISDCSHVKDTLSCLLHTILFQRSLGPISVRDCTCDFCDVTYCQAKSASKSKGGDDNDFVVGKYVDDKIQRVIEHCMQMAVSTNHRVKEVTVLLHFYEKTMTTTTKKTSKNNSASNSHNSSPRGGAGTSSSSWKNGISGGGATIQTSSLTNRMRNEDNAQAKKFGRKWETWQISLEMWDEDSLLVNSRGESMEKQRERAANDLAETLSGTMTHILALCEEKKEHVPAVTTERMPSFPFEIELVEIDGLNSRGGSGSQGGVFSSSFGMLKKLLKDSTPTQLI</sequence>
<reference evidence="5 6" key="1">
    <citation type="submission" date="2011-10" db="EMBL/GenBank/DDBJ databases">
        <authorList>
            <person name="Genoscope - CEA"/>
        </authorList>
    </citation>
    <scope>NUCLEOTIDE SEQUENCE [LARGE SCALE GENOMIC DNA]</scope>
    <source>
        <strain evidence="5 6">RCC 1105</strain>
    </source>
</reference>
<keyword evidence="3" id="KW-0072">Autophagy</keyword>
<dbReference type="RefSeq" id="XP_007514837.1">
    <property type="nucleotide sequence ID" value="XM_007514775.1"/>
</dbReference>
<gene>
    <name evidence="5" type="ORF">Bathy02g01890</name>
</gene>
<dbReference type="PANTHER" id="PTHR13292">
    <property type="entry name" value="AUTOPHAGY-RELATED PROTEIN 101"/>
    <property type="match status" value="1"/>
</dbReference>
<evidence type="ECO:0000313" key="5">
    <source>
        <dbReference type="EMBL" id="CCO15077.1"/>
    </source>
</evidence>
<dbReference type="Proteomes" id="UP000198341">
    <property type="component" value="Chromosome 2"/>
</dbReference>
<evidence type="ECO:0000256" key="2">
    <source>
        <dbReference type="ARBA" id="ARBA00018874"/>
    </source>
</evidence>
<dbReference type="GO" id="GO:0000045">
    <property type="term" value="P:autophagosome assembly"/>
    <property type="evidence" value="ECO:0007669"/>
    <property type="project" value="TreeGrafter"/>
</dbReference>
<comment type="similarity">
    <text evidence="1">Belongs to the ATG101 family.</text>
</comment>
<protein>
    <recommendedName>
        <fullName evidence="2">Autophagy-related protein 101</fullName>
    </recommendedName>
</protein>
<evidence type="ECO:0000256" key="1">
    <source>
        <dbReference type="ARBA" id="ARBA00007130"/>
    </source>
</evidence>
<dbReference type="Pfam" id="PF07855">
    <property type="entry name" value="ATG101"/>
    <property type="match status" value="1"/>
</dbReference>
<dbReference type="OrthoDB" id="10259639at2759"/>
<dbReference type="STRING" id="41875.K8EAZ6"/>
<feature type="region of interest" description="Disordered" evidence="4">
    <location>
        <begin position="1"/>
        <end position="21"/>
    </location>
</feature>
<accession>K8EAZ6</accession>
<feature type="compositionally biased region" description="Polar residues" evidence="4">
    <location>
        <begin position="171"/>
        <end position="180"/>
    </location>
</feature>
<dbReference type="EMBL" id="FO082277">
    <property type="protein sequence ID" value="CCO15077.1"/>
    <property type="molecule type" value="Genomic_DNA"/>
</dbReference>
<feature type="region of interest" description="Disordered" evidence="4">
    <location>
        <begin position="133"/>
        <end position="181"/>
    </location>
</feature>